<feature type="domain" description="VOC" evidence="1">
    <location>
        <begin position="162"/>
        <end position="285"/>
    </location>
</feature>
<keyword evidence="3" id="KW-1185">Reference proteome</keyword>
<organism evidence="2 3">
    <name type="scientific">Pseudonocardia nematodicida</name>
    <dbReference type="NCBI Taxonomy" id="1206997"/>
    <lineage>
        <taxon>Bacteria</taxon>
        <taxon>Bacillati</taxon>
        <taxon>Actinomycetota</taxon>
        <taxon>Actinomycetes</taxon>
        <taxon>Pseudonocardiales</taxon>
        <taxon>Pseudonocardiaceae</taxon>
        <taxon>Pseudonocardia</taxon>
    </lineage>
</organism>
<dbReference type="Proteomes" id="UP001494902">
    <property type="component" value="Unassembled WGS sequence"/>
</dbReference>
<dbReference type="PANTHER" id="PTHR21366:SF19">
    <property type="entry name" value="METAPYROCATECHASE"/>
    <property type="match status" value="1"/>
</dbReference>
<sequence length="345" mass="38238">MSTARTSTARTSDARFELAHMAYAELYTPDLEGSLWFFTRLLGMRETGRHQGSVYLRCYEDPYRHSLKLTPRDTPGLGNIGWRTTSAEALERRATALDQAGLGKGWTTGDVGVGRTFAFESPDGHPMELVWDIEKYTAPADLRSRILTRRSKRPLQGLPPRRLDHVNLMASDVTVQKDVFEQALGFGTRERVVDGANGGTEIGAWMSVNVLGHEIAVMKDQTGSKGRLHHLAFWYGVPQHNTDAAELCREYGIQIEAGPDVHGITQGAFLYVFEPGGNRIELFGNSGILQFEPDYETVTWDLSDFDTGLAIGGGTLPAETYFVYGTPGTDGQDKLLTGWTDRHHL</sequence>
<dbReference type="RefSeq" id="WP_349301016.1">
    <property type="nucleotide sequence ID" value="NZ_JBEDNQ010000012.1"/>
</dbReference>
<dbReference type="SUPFAM" id="SSF54593">
    <property type="entry name" value="Glyoxalase/Bleomycin resistance protein/Dihydroxybiphenyl dioxygenase"/>
    <property type="match status" value="1"/>
</dbReference>
<dbReference type="InterPro" id="IPR050383">
    <property type="entry name" value="GlyoxalaseI/FosfomycinResist"/>
</dbReference>
<proteinExistence type="predicted"/>
<comment type="caution">
    <text evidence="2">The sequence shown here is derived from an EMBL/GenBank/DDBJ whole genome shotgun (WGS) entry which is preliminary data.</text>
</comment>
<evidence type="ECO:0000313" key="3">
    <source>
        <dbReference type="Proteomes" id="UP001494902"/>
    </source>
</evidence>
<dbReference type="InterPro" id="IPR029068">
    <property type="entry name" value="Glyas_Bleomycin-R_OHBP_Dase"/>
</dbReference>
<name>A0ABV1KHM4_9PSEU</name>
<dbReference type="InterPro" id="IPR037523">
    <property type="entry name" value="VOC_core"/>
</dbReference>
<dbReference type="PROSITE" id="PS51819">
    <property type="entry name" value="VOC"/>
    <property type="match status" value="2"/>
</dbReference>
<dbReference type="EMBL" id="JBEDNQ010000012">
    <property type="protein sequence ID" value="MEQ3553946.1"/>
    <property type="molecule type" value="Genomic_DNA"/>
</dbReference>
<protein>
    <submittedName>
        <fullName evidence="2">VOC family protein</fullName>
    </submittedName>
</protein>
<evidence type="ECO:0000313" key="2">
    <source>
        <dbReference type="EMBL" id="MEQ3553946.1"/>
    </source>
</evidence>
<accession>A0ABV1KHM4</accession>
<dbReference type="Pfam" id="PF00903">
    <property type="entry name" value="Glyoxalase"/>
    <property type="match status" value="2"/>
</dbReference>
<dbReference type="Gene3D" id="3.10.180.10">
    <property type="entry name" value="2,3-Dihydroxybiphenyl 1,2-Dioxygenase, domain 1"/>
    <property type="match status" value="2"/>
</dbReference>
<evidence type="ECO:0000259" key="1">
    <source>
        <dbReference type="PROSITE" id="PS51819"/>
    </source>
</evidence>
<gene>
    <name evidence="2" type="ORF">WIS52_26020</name>
</gene>
<feature type="domain" description="VOC" evidence="1">
    <location>
        <begin position="20"/>
        <end position="132"/>
    </location>
</feature>
<dbReference type="InterPro" id="IPR004360">
    <property type="entry name" value="Glyas_Fos-R_dOase_dom"/>
</dbReference>
<dbReference type="PANTHER" id="PTHR21366">
    <property type="entry name" value="GLYOXALASE FAMILY PROTEIN"/>
    <property type="match status" value="1"/>
</dbReference>
<reference evidence="2 3" key="1">
    <citation type="submission" date="2024-03" db="EMBL/GenBank/DDBJ databases">
        <title>Draft genome sequence of Pseudonocardia nematodicida JCM 31783.</title>
        <authorList>
            <person name="Butdee W."/>
            <person name="Duangmal K."/>
        </authorList>
    </citation>
    <scope>NUCLEOTIDE SEQUENCE [LARGE SCALE GENOMIC DNA]</scope>
    <source>
        <strain evidence="2 3">JCM 31783</strain>
    </source>
</reference>